<gene>
    <name evidence="3" type="ORF">S7711_06671</name>
</gene>
<dbReference type="InterPro" id="IPR046341">
    <property type="entry name" value="SET_dom_sf"/>
</dbReference>
<organism evidence="3 4">
    <name type="scientific">Stachybotrys chartarum (strain CBS 109288 / IBT 7711)</name>
    <name type="common">Toxic black mold</name>
    <name type="synonym">Stilbospora chartarum</name>
    <dbReference type="NCBI Taxonomy" id="1280523"/>
    <lineage>
        <taxon>Eukaryota</taxon>
        <taxon>Fungi</taxon>
        <taxon>Dikarya</taxon>
        <taxon>Ascomycota</taxon>
        <taxon>Pezizomycotina</taxon>
        <taxon>Sordariomycetes</taxon>
        <taxon>Hypocreomycetidae</taxon>
        <taxon>Hypocreales</taxon>
        <taxon>Stachybotryaceae</taxon>
        <taxon>Stachybotrys</taxon>
    </lineage>
</organism>
<dbReference type="SUPFAM" id="SSF82199">
    <property type="entry name" value="SET domain"/>
    <property type="match status" value="1"/>
</dbReference>
<sequence length="629" mass="70385">MEPLYEAFRCQIIEQLAGILAEYSLVDFAHPILRFDVSILDGGDSDPCDGRDAATASAQPPAGQLLLSQDVKLPHNQFQHQPISAAVTSRRITRRTRRRSAATVATGAPVASVDSSPPRDRRKRQSGLRPASKKTAIIDDLECPRQMQIRDGNFPKRAKITPDGIWSIQESSISKFLVGVWQQIHSGQILEPQVLEEQYISPSSTTCNSIEAVPKSRISGNAPFKEFLVAPSTLPFPITDARHRQLSGHDAFSRSNMLCRKVTQASRTCRSIEVIVQARWTELFDSYAEYLVAMNPGLTPTKGRMMALSEACTDFQWTEKELRNKMAIWRGYKEIKDAMGWVALVFSGMGLYRLCKYRIDFDKEKMQRVRTLRPRIELAADTLHPGWRRLLALVDEPTHPAYTGHPHDWVVLLDGSNPVPLQSTYANIDPSFTFEHIEESILDSVTFGEDDPRCIPPLNAVVRASGTDICAVCGLGQSINPKLNSCKCFPNLFGGPRLPCAVQIFHSLDGRNNGLQALVPFERGVAIAEFLGLVTQGVQDEDVLDSQVHGRSYQIWQRRQGNLTRFVNHSCKPNAQFQTFTWLGTQHVLLVSKGINAYTEITVDYSKSYWSGLDKTCLCGEACCRYRTK</sequence>
<accession>A0A084BB44</accession>
<feature type="region of interest" description="Disordered" evidence="1">
    <location>
        <begin position="94"/>
        <end position="133"/>
    </location>
</feature>
<dbReference type="PROSITE" id="PS50280">
    <property type="entry name" value="SET"/>
    <property type="match status" value="1"/>
</dbReference>
<reference evidence="3 4" key="1">
    <citation type="journal article" date="2014" name="BMC Genomics">
        <title>Comparative genome sequencing reveals chemotype-specific gene clusters in the toxigenic black mold Stachybotrys.</title>
        <authorList>
            <person name="Semeiks J."/>
            <person name="Borek D."/>
            <person name="Otwinowski Z."/>
            <person name="Grishin N.V."/>
        </authorList>
    </citation>
    <scope>NUCLEOTIDE SEQUENCE [LARGE SCALE GENOMIC DNA]</scope>
    <source>
        <strain evidence="4">CBS 109288 / IBT 7711</strain>
    </source>
</reference>
<keyword evidence="4" id="KW-1185">Reference proteome</keyword>
<evidence type="ECO:0000256" key="1">
    <source>
        <dbReference type="SAM" id="MobiDB-lite"/>
    </source>
</evidence>
<proteinExistence type="predicted"/>
<dbReference type="SMART" id="SM00317">
    <property type="entry name" value="SET"/>
    <property type="match status" value="1"/>
</dbReference>
<dbReference type="AlphaFoldDB" id="A0A084BB44"/>
<evidence type="ECO:0000313" key="4">
    <source>
        <dbReference type="Proteomes" id="UP000028045"/>
    </source>
</evidence>
<dbReference type="HOGENOM" id="CLU_029124_1_0_1"/>
<name>A0A084BB44_STACB</name>
<dbReference type="PANTHER" id="PTHR47250:SF3">
    <property type="entry name" value="HISTONE-LYSINE N-METHYLTRANSFERASE SET-6"/>
    <property type="match status" value="1"/>
</dbReference>
<dbReference type="Gene3D" id="2.170.270.10">
    <property type="entry name" value="SET domain"/>
    <property type="match status" value="1"/>
</dbReference>
<dbReference type="PANTHER" id="PTHR47250">
    <property type="entry name" value="HISTONE-LYSINE N-METHYLTRANSFERASE SET-6"/>
    <property type="match status" value="1"/>
</dbReference>
<dbReference type="InterPro" id="IPR001214">
    <property type="entry name" value="SET_dom"/>
</dbReference>
<dbReference type="Pfam" id="PF00856">
    <property type="entry name" value="SET"/>
    <property type="match status" value="1"/>
</dbReference>
<dbReference type="EMBL" id="KL647490">
    <property type="protein sequence ID" value="KEY74773.1"/>
    <property type="molecule type" value="Genomic_DNA"/>
</dbReference>
<protein>
    <recommendedName>
        <fullName evidence="2">SET domain-containing protein</fullName>
    </recommendedName>
</protein>
<feature type="domain" description="SET" evidence="2">
    <location>
        <begin position="500"/>
        <end position="606"/>
    </location>
</feature>
<dbReference type="OrthoDB" id="308383at2759"/>
<evidence type="ECO:0000313" key="3">
    <source>
        <dbReference type="EMBL" id="KEY74773.1"/>
    </source>
</evidence>
<evidence type="ECO:0000259" key="2">
    <source>
        <dbReference type="PROSITE" id="PS50280"/>
    </source>
</evidence>
<dbReference type="Proteomes" id="UP000028045">
    <property type="component" value="Unassembled WGS sequence"/>
</dbReference>
<dbReference type="InterPro" id="IPR053105">
    <property type="entry name" value="Class_V-like_SAM-MTase"/>
</dbReference>